<evidence type="ECO:0000313" key="1">
    <source>
        <dbReference type="EMBL" id="GFT06636.1"/>
    </source>
</evidence>
<dbReference type="EMBL" id="BMAW01056612">
    <property type="protein sequence ID" value="GFT06636.1"/>
    <property type="molecule type" value="Genomic_DNA"/>
</dbReference>
<dbReference type="AlphaFoldDB" id="A0A8X6TGA9"/>
<gene>
    <name evidence="1" type="primary">AVEN_180595_1</name>
    <name evidence="1" type="ORF">NPIL_646901</name>
</gene>
<sequence>MSLAYAECPLDIRESLAAQYFVDVIRDEDTQHSTRLIDAKDFKSALSYKECHSKEPECDLLAVQQKRAFTDGLPSDQAKSGKTKPRLSWGEGCIFQKISCRRIKNFRTEGKEKWTILRRIDLWCPMFDVSGYRCERNSFKNRHSEST</sequence>
<dbReference type="Proteomes" id="UP000887013">
    <property type="component" value="Unassembled WGS sequence"/>
</dbReference>
<proteinExistence type="predicted"/>
<reference evidence="1" key="1">
    <citation type="submission" date="2020-08" db="EMBL/GenBank/DDBJ databases">
        <title>Multicomponent nature underlies the extraordinary mechanical properties of spider dragline silk.</title>
        <authorList>
            <person name="Kono N."/>
            <person name="Nakamura H."/>
            <person name="Mori M."/>
            <person name="Yoshida Y."/>
            <person name="Ohtoshi R."/>
            <person name="Malay A.D."/>
            <person name="Moran D.A.P."/>
            <person name="Tomita M."/>
            <person name="Numata K."/>
            <person name="Arakawa K."/>
        </authorList>
    </citation>
    <scope>NUCLEOTIDE SEQUENCE</scope>
</reference>
<comment type="caution">
    <text evidence="1">The sequence shown here is derived from an EMBL/GenBank/DDBJ whole genome shotgun (WGS) entry which is preliminary data.</text>
</comment>
<name>A0A8X6TGA9_NEPPI</name>
<protein>
    <submittedName>
        <fullName evidence="1">Uncharacterized protein</fullName>
    </submittedName>
</protein>
<evidence type="ECO:0000313" key="2">
    <source>
        <dbReference type="Proteomes" id="UP000887013"/>
    </source>
</evidence>
<organism evidence="1 2">
    <name type="scientific">Nephila pilipes</name>
    <name type="common">Giant wood spider</name>
    <name type="synonym">Nephila maculata</name>
    <dbReference type="NCBI Taxonomy" id="299642"/>
    <lineage>
        <taxon>Eukaryota</taxon>
        <taxon>Metazoa</taxon>
        <taxon>Ecdysozoa</taxon>
        <taxon>Arthropoda</taxon>
        <taxon>Chelicerata</taxon>
        <taxon>Arachnida</taxon>
        <taxon>Araneae</taxon>
        <taxon>Araneomorphae</taxon>
        <taxon>Entelegynae</taxon>
        <taxon>Araneoidea</taxon>
        <taxon>Nephilidae</taxon>
        <taxon>Nephila</taxon>
    </lineage>
</organism>
<keyword evidence="2" id="KW-1185">Reference proteome</keyword>
<accession>A0A8X6TGA9</accession>